<dbReference type="PROSITE" id="PS51257">
    <property type="entry name" value="PROKAR_LIPOPROTEIN"/>
    <property type="match status" value="1"/>
</dbReference>
<comment type="caution">
    <text evidence="3">The sequence shown here is derived from an EMBL/GenBank/DDBJ whole genome shotgun (WGS) entry which is preliminary data.</text>
</comment>
<dbReference type="AlphaFoldDB" id="A0A150WQU5"/>
<feature type="chain" id="PRO_5007573488" description="Lipoprotein" evidence="2">
    <location>
        <begin position="20"/>
        <end position="251"/>
    </location>
</feature>
<evidence type="ECO:0000256" key="2">
    <source>
        <dbReference type="SAM" id="SignalP"/>
    </source>
</evidence>
<organism evidence="3 4">
    <name type="scientific">Bdellovibrio bacteriovorus</name>
    <dbReference type="NCBI Taxonomy" id="959"/>
    <lineage>
        <taxon>Bacteria</taxon>
        <taxon>Pseudomonadati</taxon>
        <taxon>Bdellovibrionota</taxon>
        <taxon>Bdellovibrionia</taxon>
        <taxon>Bdellovibrionales</taxon>
        <taxon>Pseudobdellovibrionaceae</taxon>
        <taxon>Bdellovibrio</taxon>
    </lineage>
</organism>
<evidence type="ECO:0000256" key="1">
    <source>
        <dbReference type="SAM" id="MobiDB-lite"/>
    </source>
</evidence>
<evidence type="ECO:0008006" key="5">
    <source>
        <dbReference type="Google" id="ProtNLM"/>
    </source>
</evidence>
<feature type="signal peptide" evidence="2">
    <location>
        <begin position="1"/>
        <end position="19"/>
    </location>
</feature>
<keyword evidence="4" id="KW-1185">Reference proteome</keyword>
<gene>
    <name evidence="3" type="ORF">AZI86_07390</name>
</gene>
<accession>A0A150WQU5</accession>
<dbReference type="Proteomes" id="UP000075320">
    <property type="component" value="Unassembled WGS sequence"/>
</dbReference>
<sequence>MKYRVIVGAFLLTLSACNSGPGTNLTSDPKPQPPQSTVEPKLEPKPEEISSGVYPLTEGYNLVIRNSSNKKTEGIVTPKILEVKVRVSYPQMKQIDDVNPAKAKNDVTSCASFKRFVATEINQGTSPIEIFGLYYTRLEKPKLSGEFLSLFEAKKIFAANNTNPKLKDLPVRALKADDIKGSFLPIISKQSLSYKLEDRTNRLENLENLHGSTIGYCDLLLGQTYYEIPLDEHGISKEVIRLVFSEQTRYY</sequence>
<name>A0A150WQU5_BDEBC</name>
<evidence type="ECO:0000313" key="3">
    <source>
        <dbReference type="EMBL" id="KYG66851.1"/>
    </source>
</evidence>
<reference evidence="3 4" key="1">
    <citation type="submission" date="2016-03" db="EMBL/GenBank/DDBJ databases">
        <authorList>
            <person name="Ploux O."/>
        </authorList>
    </citation>
    <scope>NUCLEOTIDE SEQUENCE [LARGE SCALE GENOMIC DNA]</scope>
    <source>
        <strain evidence="3 4">R0</strain>
    </source>
</reference>
<keyword evidence="2" id="KW-0732">Signal</keyword>
<evidence type="ECO:0000313" key="4">
    <source>
        <dbReference type="Proteomes" id="UP000075320"/>
    </source>
</evidence>
<proteinExistence type="predicted"/>
<dbReference type="EMBL" id="LUKE01000001">
    <property type="protein sequence ID" value="KYG66851.1"/>
    <property type="molecule type" value="Genomic_DNA"/>
</dbReference>
<feature type="region of interest" description="Disordered" evidence="1">
    <location>
        <begin position="22"/>
        <end position="51"/>
    </location>
</feature>
<dbReference type="RefSeq" id="WP_061834429.1">
    <property type="nucleotide sequence ID" value="NZ_LUKE01000001.1"/>
</dbReference>
<protein>
    <recommendedName>
        <fullName evidence="5">Lipoprotein</fullName>
    </recommendedName>
</protein>